<comment type="subcellular location">
    <subcellularLocation>
        <location evidence="1">Membrane</location>
        <topology evidence="1">Multi-pass membrane protein</topology>
    </subcellularLocation>
</comment>
<keyword evidence="2 6" id="KW-0812">Transmembrane</keyword>
<dbReference type="Gene3D" id="1.20.1740.10">
    <property type="entry name" value="Amino acid/polyamine transporter I"/>
    <property type="match status" value="1"/>
</dbReference>
<comment type="caution">
    <text evidence="7">The sequence shown here is derived from an EMBL/GenBank/DDBJ whole genome shotgun (WGS) entry which is preliminary data.</text>
</comment>
<name>A0ABR2ZK81_9AGAR</name>
<reference evidence="7 8" key="1">
    <citation type="submission" date="2024-05" db="EMBL/GenBank/DDBJ databases">
        <title>A draft genome resource for the thread blight pathogen Marasmius tenuissimus strain MS-2.</title>
        <authorList>
            <person name="Yulfo-Soto G.E."/>
            <person name="Baruah I.K."/>
            <person name="Amoako-Attah I."/>
            <person name="Bukari Y."/>
            <person name="Meinhardt L.W."/>
            <person name="Bailey B.A."/>
            <person name="Cohen S.P."/>
        </authorList>
    </citation>
    <scope>NUCLEOTIDE SEQUENCE [LARGE SCALE GENOMIC DNA]</scope>
    <source>
        <strain evidence="7 8">MS-2</strain>
    </source>
</reference>
<evidence type="ECO:0000313" key="8">
    <source>
        <dbReference type="Proteomes" id="UP001437256"/>
    </source>
</evidence>
<dbReference type="Pfam" id="PF13520">
    <property type="entry name" value="AA_permease_2"/>
    <property type="match status" value="1"/>
</dbReference>
<feature type="transmembrane region" description="Helical" evidence="6">
    <location>
        <begin position="160"/>
        <end position="177"/>
    </location>
</feature>
<dbReference type="PIRSF" id="PIRSF006060">
    <property type="entry name" value="AA_transporter"/>
    <property type="match status" value="1"/>
</dbReference>
<feature type="transmembrane region" description="Helical" evidence="6">
    <location>
        <begin position="117"/>
        <end position="140"/>
    </location>
</feature>
<proteinExistence type="predicted"/>
<keyword evidence="3 6" id="KW-1133">Transmembrane helix</keyword>
<feature type="transmembrane region" description="Helical" evidence="6">
    <location>
        <begin position="274"/>
        <end position="296"/>
    </location>
</feature>
<dbReference type="EMBL" id="JBBXMP010000123">
    <property type="protein sequence ID" value="KAL0061778.1"/>
    <property type="molecule type" value="Genomic_DNA"/>
</dbReference>
<accession>A0ABR2ZK81</accession>
<keyword evidence="4 6" id="KW-0472">Membrane</keyword>
<evidence type="ECO:0000256" key="2">
    <source>
        <dbReference type="ARBA" id="ARBA00022692"/>
    </source>
</evidence>
<dbReference type="InterPro" id="IPR050598">
    <property type="entry name" value="AminoAcid_Transporter"/>
</dbReference>
<evidence type="ECO:0000256" key="1">
    <source>
        <dbReference type="ARBA" id="ARBA00004141"/>
    </source>
</evidence>
<evidence type="ECO:0000256" key="4">
    <source>
        <dbReference type="ARBA" id="ARBA00023136"/>
    </source>
</evidence>
<dbReference type="Proteomes" id="UP001437256">
    <property type="component" value="Unassembled WGS sequence"/>
</dbReference>
<evidence type="ECO:0000313" key="7">
    <source>
        <dbReference type="EMBL" id="KAL0061778.1"/>
    </source>
</evidence>
<evidence type="ECO:0008006" key="9">
    <source>
        <dbReference type="Google" id="ProtNLM"/>
    </source>
</evidence>
<feature type="transmembrane region" description="Helical" evidence="6">
    <location>
        <begin position="370"/>
        <end position="390"/>
    </location>
</feature>
<dbReference type="InterPro" id="IPR002293">
    <property type="entry name" value="AA/rel_permease1"/>
</dbReference>
<protein>
    <recommendedName>
        <fullName evidence="9">APC amino acid permease</fullName>
    </recommendedName>
</protein>
<feature type="transmembrane region" description="Helical" evidence="6">
    <location>
        <begin position="471"/>
        <end position="493"/>
    </location>
</feature>
<sequence length="529" mass="58410">MHSERDPLLGAPQASSSRSENEDITGESFDNVPKSKRQLGLSSTVFLIFNQVIGTGIYATPSVILRASGSVGIALIMWVVGALIAAAGTAVFVELGTGLPRNGGEKNYLEFMFRRPAFLTTCIYTVYAIVMGTAAANSIVFGEYTLHALGVELTSFNTRLVAFLCLSSIVLVHGTWLQLGLRLQNTLCLLKFIILSAIALCGLLSLAGVPGFAVKSGHDRPNNFEWGHFWEGGRYDANSFVSGLYNVIWSFVGYSNANYALSEVRDPVKTIKRAAPLAMGAVTIMYMLINVSYFVVVSKSDILSSKRIVAALFFRNLFGEATERVLSAFIALSTLGNLLAGQFSMGRVLQELGREGLLPFSSFFASNKPFNAPLAGLFSQYVVSCLFMILPPPGDAYLFMITLSSYSAALVNLAVSLGLLLLYTPAYQVWDWKPPFRAYRGVAVTFFLSNLFLVVVPFVPPAANFKTYDNLPYWSHLVAAFGLSLIGITYWYFKTVWIPRRHRYNLRREWVLQEDGVSRFVFRKEAQPE</sequence>
<evidence type="ECO:0000256" key="3">
    <source>
        <dbReference type="ARBA" id="ARBA00022989"/>
    </source>
</evidence>
<dbReference type="PANTHER" id="PTHR11785:SF498">
    <property type="entry name" value="HIGH-AFFINITY METHIONINE PERMEASE"/>
    <property type="match status" value="1"/>
</dbReference>
<dbReference type="PANTHER" id="PTHR11785">
    <property type="entry name" value="AMINO ACID TRANSPORTER"/>
    <property type="match status" value="1"/>
</dbReference>
<keyword evidence="8" id="KW-1185">Reference proteome</keyword>
<evidence type="ECO:0000256" key="6">
    <source>
        <dbReference type="SAM" id="Phobius"/>
    </source>
</evidence>
<feature type="transmembrane region" description="Helical" evidence="6">
    <location>
        <begin position="438"/>
        <end position="459"/>
    </location>
</feature>
<feature type="region of interest" description="Disordered" evidence="5">
    <location>
        <begin position="1"/>
        <end position="34"/>
    </location>
</feature>
<feature type="transmembrane region" description="Helical" evidence="6">
    <location>
        <begin position="39"/>
        <end position="59"/>
    </location>
</feature>
<feature type="transmembrane region" description="Helical" evidence="6">
    <location>
        <begin position="189"/>
        <end position="213"/>
    </location>
</feature>
<feature type="transmembrane region" description="Helical" evidence="6">
    <location>
        <begin position="396"/>
        <end position="426"/>
    </location>
</feature>
<gene>
    <name evidence="7" type="ORF">AAF712_011383</name>
</gene>
<feature type="transmembrane region" description="Helical" evidence="6">
    <location>
        <begin position="71"/>
        <end position="96"/>
    </location>
</feature>
<organism evidence="7 8">
    <name type="scientific">Marasmius tenuissimus</name>
    <dbReference type="NCBI Taxonomy" id="585030"/>
    <lineage>
        <taxon>Eukaryota</taxon>
        <taxon>Fungi</taxon>
        <taxon>Dikarya</taxon>
        <taxon>Basidiomycota</taxon>
        <taxon>Agaricomycotina</taxon>
        <taxon>Agaricomycetes</taxon>
        <taxon>Agaricomycetidae</taxon>
        <taxon>Agaricales</taxon>
        <taxon>Marasmiineae</taxon>
        <taxon>Marasmiaceae</taxon>
        <taxon>Marasmius</taxon>
    </lineage>
</organism>
<evidence type="ECO:0000256" key="5">
    <source>
        <dbReference type="SAM" id="MobiDB-lite"/>
    </source>
</evidence>